<sequence length="449" mass="49069">MLGFLAFLSLTLINPLGTPRAGVWTEPKTWALVLWTAVTWIHLLPLLLRARPRVRPLWPFLLGFAAFLAAGAYAALRSPFPFRAWFGQSTMGDGFAYWVTVGALALGTALLLHFRPGLFRSQLYGVLAAGAVQALSVLPQALWDWRLDYTATLGQTYPGGDPLLSTIWRGQMPIGLTSHRGHVAAVLAMVGVLAAAVYLRRRSKAFLGLFAFLSFALWFTYTRGAYLALLGGLAALYPWHRDGRAWLGVFAALLASYGAFLGARTLDLAAVDRAMPALTLEDPDAFSSGRLRFWTLSLEAIARNPWGYGFDGFGLAFPFVADFSGKERRYLQADAPPPVEVVEVGDYGFRYRDQEGKEHWGALASNKAHNLLLDLLLSVGPFGALGYLAAFLSLLWLATKGSEPGLAALGVAYLVYGLTWFECAQFSHLAWWALAAGAGLYLRKAADDR</sequence>
<keyword evidence="4 5" id="KW-0472">Membrane</keyword>
<dbReference type="EMBL" id="PELP01000191">
    <property type="protein sequence ID" value="RTH04118.1"/>
    <property type="molecule type" value="Genomic_DNA"/>
</dbReference>
<dbReference type="PANTHER" id="PTHR37422:SF13">
    <property type="entry name" value="LIPOPOLYSACCHARIDE BIOSYNTHESIS PROTEIN PA4999-RELATED"/>
    <property type="match status" value="1"/>
</dbReference>
<feature type="transmembrane region" description="Helical" evidence="5">
    <location>
        <begin position="418"/>
        <end position="442"/>
    </location>
</feature>
<feature type="transmembrane region" description="Helical" evidence="5">
    <location>
        <begin position="30"/>
        <end position="48"/>
    </location>
</feature>
<dbReference type="AlphaFoldDB" id="A0A430R9S7"/>
<feature type="transmembrane region" description="Helical" evidence="5">
    <location>
        <begin position="57"/>
        <end position="75"/>
    </location>
</feature>
<dbReference type="GO" id="GO:0016020">
    <property type="term" value="C:membrane"/>
    <property type="evidence" value="ECO:0007669"/>
    <property type="project" value="UniProtKB-SubCell"/>
</dbReference>
<feature type="transmembrane region" description="Helical" evidence="5">
    <location>
        <begin position="245"/>
        <end position="263"/>
    </location>
</feature>
<dbReference type="RefSeq" id="WP_126200416.1">
    <property type="nucleotide sequence ID" value="NZ_PELP01000191.1"/>
</dbReference>
<reference evidence="7 8" key="1">
    <citation type="journal article" date="2019" name="Extremophiles">
        <title>Biogeography of thermophiles and predominance of Thermus scotoductus in domestic water heaters.</title>
        <authorList>
            <person name="Wilpiszeski R.L."/>
            <person name="Zhang Z."/>
            <person name="House C.H."/>
        </authorList>
    </citation>
    <scope>NUCLEOTIDE SEQUENCE [LARGE SCALE GENOMIC DNA]</scope>
    <source>
        <strain evidence="7 8">34_S34</strain>
    </source>
</reference>
<feature type="transmembrane region" description="Helical" evidence="5">
    <location>
        <begin position="95"/>
        <end position="114"/>
    </location>
</feature>
<evidence type="ECO:0000313" key="7">
    <source>
        <dbReference type="EMBL" id="RTH04118.1"/>
    </source>
</evidence>
<evidence type="ECO:0000313" key="8">
    <source>
        <dbReference type="Proteomes" id="UP000286734"/>
    </source>
</evidence>
<evidence type="ECO:0000256" key="1">
    <source>
        <dbReference type="ARBA" id="ARBA00004141"/>
    </source>
</evidence>
<feature type="transmembrane region" description="Helical" evidence="5">
    <location>
        <begin position="123"/>
        <end position="143"/>
    </location>
</feature>
<gene>
    <name evidence="7" type="ORF">CSW47_07285</name>
</gene>
<dbReference type="InterPro" id="IPR051533">
    <property type="entry name" value="WaaL-like"/>
</dbReference>
<protein>
    <recommendedName>
        <fullName evidence="6">O-antigen ligase-related domain-containing protein</fullName>
    </recommendedName>
</protein>
<keyword evidence="2 5" id="KW-0812">Transmembrane</keyword>
<feature type="transmembrane region" description="Helical" evidence="5">
    <location>
        <begin position="206"/>
        <end position="239"/>
    </location>
</feature>
<name>A0A430R9S7_THESC</name>
<dbReference type="InterPro" id="IPR007016">
    <property type="entry name" value="O-antigen_ligase-rel_domated"/>
</dbReference>
<dbReference type="Pfam" id="PF04932">
    <property type="entry name" value="Wzy_C"/>
    <property type="match status" value="1"/>
</dbReference>
<evidence type="ECO:0000259" key="6">
    <source>
        <dbReference type="Pfam" id="PF04932"/>
    </source>
</evidence>
<organism evidence="7 8">
    <name type="scientific">Thermus scotoductus</name>
    <dbReference type="NCBI Taxonomy" id="37636"/>
    <lineage>
        <taxon>Bacteria</taxon>
        <taxon>Thermotogati</taxon>
        <taxon>Deinococcota</taxon>
        <taxon>Deinococci</taxon>
        <taxon>Thermales</taxon>
        <taxon>Thermaceae</taxon>
        <taxon>Thermus</taxon>
    </lineage>
</organism>
<feature type="domain" description="O-antigen ligase-related" evidence="6">
    <location>
        <begin position="209"/>
        <end position="388"/>
    </location>
</feature>
<feature type="transmembrane region" description="Helical" evidence="5">
    <location>
        <begin position="181"/>
        <end position="199"/>
    </location>
</feature>
<proteinExistence type="predicted"/>
<feature type="transmembrane region" description="Helical" evidence="5">
    <location>
        <begin position="375"/>
        <end position="398"/>
    </location>
</feature>
<evidence type="ECO:0000256" key="3">
    <source>
        <dbReference type="ARBA" id="ARBA00022989"/>
    </source>
</evidence>
<keyword evidence="3 5" id="KW-1133">Transmembrane helix</keyword>
<evidence type="ECO:0000256" key="2">
    <source>
        <dbReference type="ARBA" id="ARBA00022692"/>
    </source>
</evidence>
<comment type="subcellular location">
    <subcellularLocation>
        <location evidence="1">Membrane</location>
        <topology evidence="1">Multi-pass membrane protein</topology>
    </subcellularLocation>
</comment>
<evidence type="ECO:0000256" key="4">
    <source>
        <dbReference type="ARBA" id="ARBA00023136"/>
    </source>
</evidence>
<comment type="caution">
    <text evidence="7">The sequence shown here is derived from an EMBL/GenBank/DDBJ whole genome shotgun (WGS) entry which is preliminary data.</text>
</comment>
<dbReference type="PANTHER" id="PTHR37422">
    <property type="entry name" value="TEICHURONIC ACID BIOSYNTHESIS PROTEIN TUAE"/>
    <property type="match status" value="1"/>
</dbReference>
<accession>A0A430R9S7</accession>
<evidence type="ECO:0000256" key="5">
    <source>
        <dbReference type="SAM" id="Phobius"/>
    </source>
</evidence>
<dbReference type="Proteomes" id="UP000286734">
    <property type="component" value="Unassembled WGS sequence"/>
</dbReference>